<keyword evidence="4" id="KW-1185">Reference proteome</keyword>
<dbReference type="OrthoDB" id="5432251at2"/>
<feature type="chain" id="PRO_5014857825" description="DUF4136 domain-containing protein" evidence="1">
    <location>
        <begin position="26"/>
        <end position="177"/>
    </location>
</feature>
<feature type="signal peptide" evidence="1">
    <location>
        <begin position="1"/>
        <end position="25"/>
    </location>
</feature>
<organism evidence="3 4">
    <name type="scientific">Avrilella dinanensis</name>
    <dbReference type="NCBI Taxonomy" id="2008672"/>
    <lineage>
        <taxon>Bacteria</taxon>
        <taxon>Pseudomonadati</taxon>
        <taxon>Bacteroidota</taxon>
        <taxon>Flavobacteriia</taxon>
        <taxon>Flavobacteriales</taxon>
        <taxon>Flavobacteriaceae</taxon>
        <taxon>Avrilella</taxon>
    </lineage>
</organism>
<proteinExistence type="predicted"/>
<evidence type="ECO:0000256" key="1">
    <source>
        <dbReference type="SAM" id="SignalP"/>
    </source>
</evidence>
<dbReference type="Proteomes" id="UP000231960">
    <property type="component" value="Unassembled WGS sequence"/>
</dbReference>
<dbReference type="Pfam" id="PF13590">
    <property type="entry name" value="DUF4136"/>
    <property type="match status" value="1"/>
</dbReference>
<keyword evidence="1" id="KW-0732">Signal</keyword>
<dbReference type="Gene3D" id="3.30.160.670">
    <property type="match status" value="1"/>
</dbReference>
<sequence>MKKLILFLGIGLTLMLSSCSSVHVATDYDRNVNFSQFKTFAYLKTGLDGMEISDLDKKRIMQAIDFELSSKGFIKGENPDLLINLFTDTQENVYVNQYYGGWGYGFYRPWGFWGGGYQTVNTQTQGILYIDILKAGNKELIWQGKVSGELRLNPEKKEERIKEMIAKVLANFPPESK</sequence>
<evidence type="ECO:0000259" key="2">
    <source>
        <dbReference type="Pfam" id="PF13590"/>
    </source>
</evidence>
<accession>A0A2M9R3A4</accession>
<feature type="domain" description="DUF4136" evidence="2">
    <location>
        <begin position="24"/>
        <end position="174"/>
    </location>
</feature>
<name>A0A2M9R3A4_9FLAO</name>
<dbReference type="PROSITE" id="PS51257">
    <property type="entry name" value="PROKAR_LIPOPROTEIN"/>
    <property type="match status" value="1"/>
</dbReference>
<dbReference type="EMBL" id="NIPO01000001">
    <property type="protein sequence ID" value="PJR03332.1"/>
    <property type="molecule type" value="Genomic_DNA"/>
</dbReference>
<gene>
    <name evidence="3" type="ORF">CDL10_01560</name>
</gene>
<dbReference type="RefSeq" id="WP_100676900.1">
    <property type="nucleotide sequence ID" value="NZ_NIPO01000001.1"/>
</dbReference>
<dbReference type="AlphaFoldDB" id="A0A2M9R3A4"/>
<comment type="caution">
    <text evidence="3">The sequence shown here is derived from an EMBL/GenBank/DDBJ whole genome shotgun (WGS) entry which is preliminary data.</text>
</comment>
<reference evidence="3 4" key="1">
    <citation type="submission" date="2017-06" db="EMBL/GenBank/DDBJ databases">
        <title>Description of Avrilella dinanensis gen. nov. sp. nov.</title>
        <authorList>
            <person name="Leyer C."/>
            <person name="Sassi M."/>
            <person name="Minet J."/>
            <person name="Kayal S."/>
            <person name="Cattoir V."/>
        </authorList>
    </citation>
    <scope>NUCLEOTIDE SEQUENCE [LARGE SCALE GENOMIC DNA]</scope>
    <source>
        <strain evidence="3 4">UR159</strain>
    </source>
</reference>
<evidence type="ECO:0000313" key="4">
    <source>
        <dbReference type="Proteomes" id="UP000231960"/>
    </source>
</evidence>
<protein>
    <recommendedName>
        <fullName evidence="2">DUF4136 domain-containing protein</fullName>
    </recommendedName>
</protein>
<dbReference type="InterPro" id="IPR025411">
    <property type="entry name" value="DUF4136"/>
</dbReference>
<evidence type="ECO:0000313" key="3">
    <source>
        <dbReference type="EMBL" id="PJR03332.1"/>
    </source>
</evidence>